<keyword evidence="6" id="KW-1185">Reference proteome</keyword>
<accession>A0AAQ3Q067</accession>
<name>A0AAQ3Q067_9LILI</name>
<evidence type="ECO:0000256" key="1">
    <source>
        <dbReference type="ARBA" id="ARBA00004123"/>
    </source>
</evidence>
<feature type="compositionally biased region" description="Basic and acidic residues" evidence="4">
    <location>
        <begin position="94"/>
        <end position="119"/>
    </location>
</feature>
<dbReference type="InterPro" id="IPR016024">
    <property type="entry name" value="ARM-type_fold"/>
</dbReference>
<comment type="similarity">
    <text evidence="3">Belongs to the SAAL1 family.</text>
</comment>
<evidence type="ECO:0000313" key="6">
    <source>
        <dbReference type="Proteomes" id="UP001327560"/>
    </source>
</evidence>
<dbReference type="InterPro" id="IPR052464">
    <property type="entry name" value="Synovial_Prolif_Regulator"/>
</dbReference>
<organism evidence="5 6">
    <name type="scientific">Canna indica</name>
    <name type="common">Indian-shot</name>
    <dbReference type="NCBI Taxonomy" id="4628"/>
    <lineage>
        <taxon>Eukaryota</taxon>
        <taxon>Viridiplantae</taxon>
        <taxon>Streptophyta</taxon>
        <taxon>Embryophyta</taxon>
        <taxon>Tracheophyta</taxon>
        <taxon>Spermatophyta</taxon>
        <taxon>Magnoliopsida</taxon>
        <taxon>Liliopsida</taxon>
        <taxon>Zingiberales</taxon>
        <taxon>Cannaceae</taxon>
        <taxon>Canna</taxon>
    </lineage>
</organism>
<dbReference type="Proteomes" id="UP001327560">
    <property type="component" value="Chromosome 1"/>
</dbReference>
<sequence length="500" mass="55427">MAPAPEQPGTAEVAEEKEMQNQDDEEAADAEDDEEDEDAPTHLPLAPHSELLDMPTTVDPSYIISLIRQLLPHDLTVEKPLQVTGQCPTSTADGEMKQECAEDGRNNDDLADKQPIDEDTKDPWEDCGCILWDLAASKSHAELMVSNLILEVLLANLRVTDSSRVIEICVGIIGNLACHESLSTAIVSTNGLIETIVDQLFQDDSTCLSETFRLLNVSLQSSRFVSWAEALLPDQIISRILWIIGNTLNPILLEKSIEFLLTVIHNQEVGAILLQPLVKLGLPNLSVSLLESEMNKPENENKVERFSVLDLFLQLIEALSAVDNCSDVITSNSDLFHLVCKVVKLPDKIEVASCCVSAVVILANILADEQHLISNIWNDLQFLQGLLDVLPLVSDDSQARSALWCILNRFLLQFEENVKTPALQRFALVFVDKSFLIEEDLDSHNVEEKSDAVTTTLSRISSILEKLNTEKSWDDDEGKAKKLLSYCRKYCSLARSGGSH</sequence>
<protein>
    <recommendedName>
        <fullName evidence="7">ARM repeat superfamily protein</fullName>
    </recommendedName>
</protein>
<dbReference type="GO" id="GO:0005634">
    <property type="term" value="C:nucleus"/>
    <property type="evidence" value="ECO:0007669"/>
    <property type="project" value="UniProtKB-SubCell"/>
</dbReference>
<dbReference type="EMBL" id="CP136890">
    <property type="protein sequence ID" value="WOK93960.1"/>
    <property type="molecule type" value="Genomic_DNA"/>
</dbReference>
<dbReference type="PANTHER" id="PTHR23424">
    <property type="entry name" value="SERUM AMYLOID A"/>
    <property type="match status" value="1"/>
</dbReference>
<evidence type="ECO:0008006" key="7">
    <source>
        <dbReference type="Google" id="ProtNLM"/>
    </source>
</evidence>
<evidence type="ECO:0000256" key="4">
    <source>
        <dbReference type="SAM" id="MobiDB-lite"/>
    </source>
</evidence>
<feature type="region of interest" description="Disordered" evidence="4">
    <location>
        <begin position="1"/>
        <end position="54"/>
    </location>
</feature>
<keyword evidence="2" id="KW-0539">Nucleus</keyword>
<feature type="region of interest" description="Disordered" evidence="4">
    <location>
        <begin position="84"/>
        <end position="119"/>
    </location>
</feature>
<dbReference type="Gene3D" id="1.25.10.10">
    <property type="entry name" value="Leucine-rich Repeat Variant"/>
    <property type="match status" value="1"/>
</dbReference>
<proteinExistence type="inferred from homology"/>
<evidence type="ECO:0000313" key="5">
    <source>
        <dbReference type="EMBL" id="WOK93960.1"/>
    </source>
</evidence>
<gene>
    <name evidence="5" type="ORF">Cni_G02661</name>
</gene>
<reference evidence="5 6" key="1">
    <citation type="submission" date="2023-10" db="EMBL/GenBank/DDBJ databases">
        <title>Chromosome-scale genome assembly provides insights into flower coloration mechanisms of Canna indica.</title>
        <authorList>
            <person name="Li C."/>
        </authorList>
    </citation>
    <scope>NUCLEOTIDE SEQUENCE [LARGE SCALE GENOMIC DNA]</scope>
    <source>
        <tissue evidence="5">Flower</tissue>
    </source>
</reference>
<feature type="compositionally biased region" description="Acidic residues" evidence="4">
    <location>
        <begin position="21"/>
        <end position="38"/>
    </location>
</feature>
<evidence type="ECO:0000256" key="2">
    <source>
        <dbReference type="ARBA" id="ARBA00023242"/>
    </source>
</evidence>
<evidence type="ECO:0000256" key="3">
    <source>
        <dbReference type="ARBA" id="ARBA00038401"/>
    </source>
</evidence>
<comment type="subcellular location">
    <subcellularLocation>
        <location evidence="1">Nucleus</location>
    </subcellularLocation>
</comment>
<dbReference type="PANTHER" id="PTHR23424:SF23">
    <property type="entry name" value="PROTEIN SAAL1"/>
    <property type="match status" value="1"/>
</dbReference>
<dbReference type="SUPFAM" id="SSF48371">
    <property type="entry name" value="ARM repeat"/>
    <property type="match status" value="1"/>
</dbReference>
<dbReference type="AlphaFoldDB" id="A0AAQ3Q067"/>
<dbReference type="InterPro" id="IPR011989">
    <property type="entry name" value="ARM-like"/>
</dbReference>